<proteinExistence type="predicted"/>
<feature type="compositionally biased region" description="Low complexity" evidence="1">
    <location>
        <begin position="93"/>
        <end position="103"/>
    </location>
</feature>
<comment type="caution">
    <text evidence="2">The sequence shown here is derived from an EMBL/GenBank/DDBJ whole genome shotgun (WGS) entry which is preliminary data.</text>
</comment>
<reference evidence="2 3" key="1">
    <citation type="journal article" date="2022" name="G3 (Bethesda)">
        <title>Enemy or ally: a genomic approach to elucidate the lifestyle of Phyllosticta citrichinaensis.</title>
        <authorList>
            <person name="Buijs V.A."/>
            <person name="Groenewald J.Z."/>
            <person name="Haridas S."/>
            <person name="LaButti K.M."/>
            <person name="Lipzen A."/>
            <person name="Martin F.M."/>
            <person name="Barry K."/>
            <person name="Grigoriev I.V."/>
            <person name="Crous P.W."/>
            <person name="Seidl M.F."/>
        </authorList>
    </citation>
    <scope>NUCLEOTIDE SEQUENCE [LARGE SCALE GENOMIC DNA]</scope>
    <source>
        <strain evidence="2 3">CBS 129764</strain>
    </source>
</reference>
<accession>A0ABR1Y643</accession>
<name>A0ABR1Y643_9PEZI</name>
<sequence length="241" mass="25548">MTTTQERQVAHDGMNCYARGKGVDLPLLPTLFPLQDDPAQLAAWKRIRDERSRIVMLLREQEREAGQSSPKPTPPTTTAPVPQAPAIKRPSGSSSQSAQAQAQTPKRPPPGESAFPYLTPSIGKPPIEEFETAPPPTAQAYKPQAKPSASLEQGKPNDVPVEAQGQVKPNATVEAQGEGKAKCVPLDYHSAEQGRGNARYQGNQQGCGAGLSRKDAAASDVATSSADMNKCSIANTGLESI</sequence>
<gene>
    <name evidence="2" type="ORF">IWX90DRAFT_9996</name>
</gene>
<dbReference type="Proteomes" id="UP001456524">
    <property type="component" value="Unassembled WGS sequence"/>
</dbReference>
<keyword evidence="3" id="KW-1185">Reference proteome</keyword>
<evidence type="ECO:0000256" key="1">
    <source>
        <dbReference type="SAM" id="MobiDB-lite"/>
    </source>
</evidence>
<feature type="region of interest" description="Disordered" evidence="1">
    <location>
        <begin position="58"/>
        <end position="181"/>
    </location>
</feature>
<organism evidence="2 3">
    <name type="scientific">Phyllosticta citrichinensis</name>
    <dbReference type="NCBI Taxonomy" id="1130410"/>
    <lineage>
        <taxon>Eukaryota</taxon>
        <taxon>Fungi</taxon>
        <taxon>Dikarya</taxon>
        <taxon>Ascomycota</taxon>
        <taxon>Pezizomycotina</taxon>
        <taxon>Dothideomycetes</taxon>
        <taxon>Dothideomycetes incertae sedis</taxon>
        <taxon>Botryosphaeriales</taxon>
        <taxon>Phyllostictaceae</taxon>
        <taxon>Phyllosticta</taxon>
    </lineage>
</organism>
<evidence type="ECO:0000313" key="3">
    <source>
        <dbReference type="Proteomes" id="UP001456524"/>
    </source>
</evidence>
<evidence type="ECO:0000313" key="2">
    <source>
        <dbReference type="EMBL" id="KAK8177164.1"/>
    </source>
</evidence>
<protein>
    <submittedName>
        <fullName evidence="2">Uncharacterized protein</fullName>
    </submittedName>
</protein>
<dbReference type="EMBL" id="JBBWUH010000001">
    <property type="protein sequence ID" value="KAK8177164.1"/>
    <property type="molecule type" value="Genomic_DNA"/>
</dbReference>